<reference evidence="2" key="1">
    <citation type="submission" date="2022-08" db="UniProtKB">
        <authorList>
            <consortium name="EnsemblMetazoa"/>
        </authorList>
    </citation>
    <scope>IDENTIFICATION</scope>
    <source>
        <strain evidence="2">05x7-T-G4-1.051#20</strain>
    </source>
</reference>
<evidence type="ECO:0000313" key="2">
    <source>
        <dbReference type="EnsemblMetazoa" id="G13344.1:cds"/>
    </source>
</evidence>
<dbReference type="AlphaFoldDB" id="A0A8W8ICI8"/>
<name>A0A8W8ICI8_MAGGI</name>
<sequence>MVQTMAALSLVLLLVSTTWAYPSQILGNRLKRSSFSLDAFQITKCSMSEAVNTICYVCGRTYDSMEIYSQCCAANDANLVAFCEGVFNTR</sequence>
<dbReference type="Proteomes" id="UP000005408">
    <property type="component" value="Unassembled WGS sequence"/>
</dbReference>
<feature type="signal peptide" evidence="1">
    <location>
        <begin position="1"/>
        <end position="20"/>
    </location>
</feature>
<keyword evidence="1" id="KW-0732">Signal</keyword>
<dbReference type="EnsemblMetazoa" id="G13344.2">
    <property type="protein sequence ID" value="G13344.2:cds"/>
    <property type="gene ID" value="G13344"/>
</dbReference>
<feature type="chain" id="PRO_5042430797" evidence="1">
    <location>
        <begin position="21"/>
        <end position="90"/>
    </location>
</feature>
<proteinExistence type="predicted"/>
<protein>
    <submittedName>
        <fullName evidence="2">Uncharacterized protein</fullName>
    </submittedName>
</protein>
<accession>A0A8W8ICI8</accession>
<evidence type="ECO:0000313" key="3">
    <source>
        <dbReference type="Proteomes" id="UP000005408"/>
    </source>
</evidence>
<dbReference type="EnsemblMetazoa" id="G13344.1">
    <property type="protein sequence ID" value="G13344.1:cds"/>
    <property type="gene ID" value="G13344"/>
</dbReference>
<keyword evidence="3" id="KW-1185">Reference proteome</keyword>
<organism evidence="2 3">
    <name type="scientific">Magallana gigas</name>
    <name type="common">Pacific oyster</name>
    <name type="synonym">Crassostrea gigas</name>
    <dbReference type="NCBI Taxonomy" id="29159"/>
    <lineage>
        <taxon>Eukaryota</taxon>
        <taxon>Metazoa</taxon>
        <taxon>Spiralia</taxon>
        <taxon>Lophotrochozoa</taxon>
        <taxon>Mollusca</taxon>
        <taxon>Bivalvia</taxon>
        <taxon>Autobranchia</taxon>
        <taxon>Pteriomorphia</taxon>
        <taxon>Ostreida</taxon>
        <taxon>Ostreoidea</taxon>
        <taxon>Ostreidae</taxon>
        <taxon>Magallana</taxon>
    </lineage>
</organism>
<evidence type="ECO:0000256" key="1">
    <source>
        <dbReference type="SAM" id="SignalP"/>
    </source>
</evidence>